<dbReference type="AlphaFoldDB" id="A0A520KEM5"/>
<feature type="domain" description="CYTH" evidence="1">
    <location>
        <begin position="1"/>
        <end position="159"/>
    </location>
</feature>
<evidence type="ECO:0000313" key="3">
    <source>
        <dbReference type="EMBL" id="TDA38196.1"/>
    </source>
</evidence>
<reference evidence="2 4" key="2">
    <citation type="journal article" date="2019" name="Nat. Microbiol.">
        <title>Wide diversity of methane and short-chain alkane metabolisms in uncultured archaea.</title>
        <authorList>
            <person name="Borrel G."/>
            <person name="Adam P.S."/>
            <person name="McKay L.J."/>
            <person name="Chen L.X."/>
            <person name="Sierra-Garcia I.N."/>
            <person name="Sieber C.M."/>
            <person name="Letourneur Q."/>
            <person name="Ghozlane A."/>
            <person name="Andersen G.L."/>
            <person name="Li W.J."/>
            <person name="Hallam S.J."/>
            <person name="Muyzer G."/>
            <person name="de Oliveira V.M."/>
            <person name="Inskeep W.P."/>
            <person name="Banfield J.F."/>
            <person name="Gribaldo S."/>
        </authorList>
    </citation>
    <scope>NUCLEOTIDE SEQUENCE [LARGE SCALE GENOMIC DNA]</scope>
    <source>
        <strain evidence="2">Verst-YHS</strain>
    </source>
</reference>
<dbReference type="SMART" id="SM01118">
    <property type="entry name" value="CYTH"/>
    <property type="match status" value="1"/>
</dbReference>
<sequence>MKEIEIKAKIEEDLSNKIIENNGVFLREVFQEDIYFEHPCRDFKESDEALRLRKEGNNFILTFKGRREEGKIKKREEIEAKVEESIIEILERLGFKKVCIIRKKRKEFSLGNVKIFIDDVENLGKFIEIEGNEEEIFNIMKILGIKEYIKETYLELIMK</sequence>
<dbReference type="Proteomes" id="UP000316080">
    <property type="component" value="Unassembled WGS sequence"/>
</dbReference>
<accession>A0A520KEM5</accession>
<evidence type="ECO:0000313" key="5">
    <source>
        <dbReference type="Proteomes" id="UP000317265"/>
    </source>
</evidence>
<dbReference type="NCBIfam" id="TIGR00318">
    <property type="entry name" value="cyaB"/>
    <property type="match status" value="1"/>
</dbReference>
<evidence type="ECO:0000259" key="1">
    <source>
        <dbReference type="PROSITE" id="PS51707"/>
    </source>
</evidence>
<dbReference type="EMBL" id="RXIH01000039">
    <property type="protein sequence ID" value="RZN55635.1"/>
    <property type="molecule type" value="Genomic_DNA"/>
</dbReference>
<organism evidence="2 4">
    <name type="scientific">Thermoproteota archaeon</name>
    <dbReference type="NCBI Taxonomy" id="2056631"/>
    <lineage>
        <taxon>Archaea</taxon>
        <taxon>Thermoproteota</taxon>
    </lineage>
</organism>
<name>A0A520KEM5_9CREN</name>
<dbReference type="EMBL" id="QNVI01000057">
    <property type="protein sequence ID" value="TDA38196.1"/>
    <property type="molecule type" value="Genomic_DNA"/>
</dbReference>
<reference evidence="3 5" key="1">
    <citation type="journal article" date="2019" name="Nat. Microbiol.">
        <title>Expanding anaerobic alkane metabolism in the domain of Archaea.</title>
        <authorList>
            <person name="Wang Y."/>
            <person name="Wegener G."/>
            <person name="Hou J."/>
            <person name="Wang F."/>
            <person name="Xiao X."/>
        </authorList>
    </citation>
    <scope>NUCLEOTIDE SEQUENCE [LARGE SCALE GENOMIC DNA]</scope>
    <source>
        <strain evidence="3">WYZ-LMO11</strain>
    </source>
</reference>
<dbReference type="Pfam" id="PF01928">
    <property type="entry name" value="CYTH"/>
    <property type="match status" value="1"/>
</dbReference>
<dbReference type="PROSITE" id="PS51707">
    <property type="entry name" value="CYTH"/>
    <property type="match status" value="1"/>
</dbReference>
<evidence type="ECO:0000313" key="2">
    <source>
        <dbReference type="EMBL" id="RZN55635.1"/>
    </source>
</evidence>
<gene>
    <name evidence="2" type="primary">cyaB</name>
    <name evidence="3" type="ORF">DSO09_04920</name>
    <name evidence="2" type="ORF">EF809_04870</name>
</gene>
<dbReference type="InterPro" id="IPR023577">
    <property type="entry name" value="CYTH_domain"/>
</dbReference>
<dbReference type="InterPro" id="IPR008173">
    <property type="entry name" value="Adenylyl_cyclase_CyaB"/>
</dbReference>
<evidence type="ECO:0000313" key="4">
    <source>
        <dbReference type="Proteomes" id="UP000316080"/>
    </source>
</evidence>
<dbReference type="InterPro" id="IPR033469">
    <property type="entry name" value="CYTH-like_dom_sf"/>
</dbReference>
<dbReference type="Proteomes" id="UP000317265">
    <property type="component" value="Unassembled WGS sequence"/>
</dbReference>
<dbReference type="CDD" id="cd07890">
    <property type="entry name" value="CYTH-like_AC_IV-like"/>
    <property type="match status" value="1"/>
</dbReference>
<dbReference type="PANTHER" id="PTHR21028">
    <property type="entry name" value="SI:CH211-156B7.4"/>
    <property type="match status" value="1"/>
</dbReference>
<dbReference type="PANTHER" id="PTHR21028:SF2">
    <property type="entry name" value="CYTH DOMAIN-CONTAINING PROTEIN"/>
    <property type="match status" value="1"/>
</dbReference>
<dbReference type="SUPFAM" id="SSF55154">
    <property type="entry name" value="CYTH-like phosphatases"/>
    <property type="match status" value="1"/>
</dbReference>
<comment type="caution">
    <text evidence="2">The sequence shown here is derived from an EMBL/GenBank/DDBJ whole genome shotgun (WGS) entry which is preliminary data.</text>
</comment>
<protein>
    <submittedName>
        <fullName evidence="2">Class IV adenylate cyclase</fullName>
    </submittedName>
</protein>
<dbReference type="Gene3D" id="2.40.320.10">
    <property type="entry name" value="Hypothetical Protein Pfu-838710-001"/>
    <property type="match status" value="1"/>
</dbReference>
<proteinExistence type="predicted"/>